<feature type="domain" description="Core-binding (CB)" evidence="7">
    <location>
        <begin position="9"/>
        <end position="102"/>
    </location>
</feature>
<evidence type="ECO:0000256" key="1">
    <source>
        <dbReference type="ARBA" id="ARBA00008857"/>
    </source>
</evidence>
<proteinExistence type="inferred from homology"/>
<dbReference type="GO" id="GO:0003677">
    <property type="term" value="F:DNA binding"/>
    <property type="evidence" value="ECO:0007669"/>
    <property type="project" value="UniProtKB-UniRule"/>
</dbReference>
<dbReference type="KEGG" id="prz:GZH47_02780"/>
<feature type="domain" description="Tyr recombinase" evidence="6">
    <location>
        <begin position="123"/>
        <end position="300"/>
    </location>
</feature>
<dbReference type="InterPro" id="IPR011010">
    <property type="entry name" value="DNA_brk_join_enz"/>
</dbReference>
<dbReference type="Pfam" id="PF02899">
    <property type="entry name" value="Phage_int_SAM_1"/>
    <property type="match status" value="1"/>
</dbReference>
<keyword evidence="3 5" id="KW-0238">DNA-binding</keyword>
<dbReference type="CDD" id="cd00397">
    <property type="entry name" value="DNA_BRE_C"/>
    <property type="match status" value="1"/>
</dbReference>
<dbReference type="Gene3D" id="1.10.150.130">
    <property type="match status" value="1"/>
</dbReference>
<dbReference type="RefSeq" id="WP_162638428.1">
    <property type="nucleotide sequence ID" value="NZ_CP048286.1"/>
</dbReference>
<sequence>MRPTAEISARGEQTIQAFIDALAIREALTPRTLKEYGSDLRHFIAWFEQAVHQEEDMSFNMEDVSEPTLMQYRETAQQAMALKPSTINRRLIALKRFFGWAAAEASITRDPSKSVKLVPEEKAAPRQMKAEEEAALIAAAGNGGSLRDRTILIVMLNTGLRTMEICDLAPGDIELVPSHGRLTVRSGKRNKQRHVPLNETCRLALNEYLAVLPSESDYLFPSEKTGARLTERALRHLVHKYVKAAHLEGLSAHDLRHRFGYAMAVHTPHHALARMMGHDHLDSAMIYFKGTRVELQVNEEAQLPW</sequence>
<dbReference type="AlphaFoldDB" id="A0A6C0NUH3"/>
<evidence type="ECO:0000256" key="2">
    <source>
        <dbReference type="ARBA" id="ARBA00022908"/>
    </source>
</evidence>
<accession>A0A6C0NUH3</accession>
<dbReference type="Proteomes" id="UP000479114">
    <property type="component" value="Chromosome"/>
</dbReference>
<organism evidence="8 9">
    <name type="scientific">Paenibacillus rhizovicinus</name>
    <dbReference type="NCBI Taxonomy" id="2704463"/>
    <lineage>
        <taxon>Bacteria</taxon>
        <taxon>Bacillati</taxon>
        <taxon>Bacillota</taxon>
        <taxon>Bacilli</taxon>
        <taxon>Bacillales</taxon>
        <taxon>Paenibacillaceae</taxon>
        <taxon>Paenibacillus</taxon>
    </lineage>
</organism>
<dbReference type="PANTHER" id="PTHR30349">
    <property type="entry name" value="PHAGE INTEGRASE-RELATED"/>
    <property type="match status" value="1"/>
</dbReference>
<gene>
    <name evidence="8" type="ORF">GZH47_02780</name>
</gene>
<comment type="similarity">
    <text evidence="1">Belongs to the 'phage' integrase family.</text>
</comment>
<evidence type="ECO:0000256" key="4">
    <source>
        <dbReference type="ARBA" id="ARBA00023172"/>
    </source>
</evidence>
<evidence type="ECO:0000259" key="7">
    <source>
        <dbReference type="PROSITE" id="PS51900"/>
    </source>
</evidence>
<name>A0A6C0NUH3_9BACL</name>
<dbReference type="InterPro" id="IPR004107">
    <property type="entry name" value="Integrase_SAM-like_N"/>
</dbReference>
<dbReference type="InterPro" id="IPR013762">
    <property type="entry name" value="Integrase-like_cat_sf"/>
</dbReference>
<dbReference type="SUPFAM" id="SSF56349">
    <property type="entry name" value="DNA breaking-rejoining enzymes"/>
    <property type="match status" value="1"/>
</dbReference>
<dbReference type="PANTHER" id="PTHR30349:SF41">
    <property type="entry name" value="INTEGRASE_RECOMBINASE PROTEIN MJ0367-RELATED"/>
    <property type="match status" value="1"/>
</dbReference>
<dbReference type="InterPro" id="IPR010998">
    <property type="entry name" value="Integrase_recombinase_N"/>
</dbReference>
<reference evidence="8 9" key="1">
    <citation type="submission" date="2020-02" db="EMBL/GenBank/DDBJ databases">
        <title>Paenibacillus sp. nov., isolated from rhizosphere soil of tomato.</title>
        <authorList>
            <person name="Weon H.-Y."/>
            <person name="Lee S.A."/>
        </authorList>
    </citation>
    <scope>NUCLEOTIDE SEQUENCE [LARGE SCALE GENOMIC DNA]</scope>
    <source>
        <strain evidence="8 9">14171R-81</strain>
    </source>
</reference>
<protein>
    <submittedName>
        <fullName evidence="8">Tyrosine-type recombinase/integrase</fullName>
    </submittedName>
</protein>
<keyword evidence="4" id="KW-0233">DNA recombination</keyword>
<evidence type="ECO:0000259" key="6">
    <source>
        <dbReference type="PROSITE" id="PS51898"/>
    </source>
</evidence>
<dbReference type="InterPro" id="IPR044068">
    <property type="entry name" value="CB"/>
</dbReference>
<evidence type="ECO:0000313" key="9">
    <source>
        <dbReference type="Proteomes" id="UP000479114"/>
    </source>
</evidence>
<dbReference type="PROSITE" id="PS51900">
    <property type="entry name" value="CB"/>
    <property type="match status" value="1"/>
</dbReference>
<dbReference type="GO" id="GO:0006310">
    <property type="term" value="P:DNA recombination"/>
    <property type="evidence" value="ECO:0007669"/>
    <property type="project" value="UniProtKB-KW"/>
</dbReference>
<evidence type="ECO:0000256" key="5">
    <source>
        <dbReference type="PROSITE-ProRule" id="PRU01248"/>
    </source>
</evidence>
<dbReference type="GO" id="GO:0015074">
    <property type="term" value="P:DNA integration"/>
    <property type="evidence" value="ECO:0007669"/>
    <property type="project" value="UniProtKB-KW"/>
</dbReference>
<dbReference type="EMBL" id="CP048286">
    <property type="protein sequence ID" value="QHW29859.1"/>
    <property type="molecule type" value="Genomic_DNA"/>
</dbReference>
<dbReference type="Pfam" id="PF00589">
    <property type="entry name" value="Phage_integrase"/>
    <property type="match status" value="1"/>
</dbReference>
<dbReference type="PROSITE" id="PS51898">
    <property type="entry name" value="TYR_RECOMBINASE"/>
    <property type="match status" value="1"/>
</dbReference>
<evidence type="ECO:0000256" key="3">
    <source>
        <dbReference type="ARBA" id="ARBA00023125"/>
    </source>
</evidence>
<keyword evidence="2" id="KW-0229">DNA integration</keyword>
<dbReference type="InterPro" id="IPR002104">
    <property type="entry name" value="Integrase_catalytic"/>
</dbReference>
<dbReference type="Gene3D" id="1.10.443.10">
    <property type="entry name" value="Intergrase catalytic core"/>
    <property type="match status" value="1"/>
</dbReference>
<dbReference type="InterPro" id="IPR050090">
    <property type="entry name" value="Tyrosine_recombinase_XerCD"/>
</dbReference>
<keyword evidence="9" id="KW-1185">Reference proteome</keyword>
<evidence type="ECO:0000313" key="8">
    <source>
        <dbReference type="EMBL" id="QHW29859.1"/>
    </source>
</evidence>